<gene>
    <name evidence="2" type="ORF">SAMN04489747_1415</name>
</gene>
<evidence type="ECO:0000256" key="1">
    <source>
        <dbReference type="SAM" id="SignalP"/>
    </source>
</evidence>
<dbReference type="InterPro" id="IPR022121">
    <property type="entry name" value="Peptidase_M73_camelysin"/>
</dbReference>
<protein>
    <submittedName>
        <fullName evidence="2">Camelysin metallo-endopeptidase</fullName>
    </submittedName>
</protein>
<dbReference type="OrthoDB" id="3826640at2"/>
<feature type="signal peptide" evidence="1">
    <location>
        <begin position="1"/>
        <end position="29"/>
    </location>
</feature>
<keyword evidence="1" id="KW-0732">Signal</keyword>
<dbReference type="Proteomes" id="UP000198546">
    <property type="component" value="Chromosome i"/>
</dbReference>
<dbReference type="STRING" id="675864.SAMN04489747_1415"/>
<sequence>MSRPTRKTARIARWAAVPVALALSGLAVAQASYSAYSDTTVNPTSSWASGTVDLEDDDAGTALFNASNIKPGATGTKCIAVTSTGSLPSVVKLYGTSAATTKSLASSIQLTITQGTGGSTAGCSGFTPLSSGASLYSGTLAGFGSASTGYGNGVGTWAPTGTASETRVYRFAYTLDANAPDSTQGGTASLGFTWEAQNS</sequence>
<evidence type="ECO:0000313" key="3">
    <source>
        <dbReference type="Proteomes" id="UP000198546"/>
    </source>
</evidence>
<evidence type="ECO:0000313" key="2">
    <source>
        <dbReference type="EMBL" id="SDD63968.1"/>
    </source>
</evidence>
<reference evidence="2 3" key="1">
    <citation type="submission" date="2016-10" db="EMBL/GenBank/DDBJ databases">
        <authorList>
            <person name="de Groot N.N."/>
        </authorList>
    </citation>
    <scope>NUCLEOTIDE SEQUENCE [LARGE SCALE GENOMIC DNA]</scope>
    <source>
        <strain evidence="2 3">MON 2.2</strain>
    </source>
</reference>
<name>A0A1G6WDT5_9ACTN</name>
<accession>A0A1G6WDT5</accession>
<dbReference type="Pfam" id="PF12389">
    <property type="entry name" value="Peptidase_M73"/>
    <property type="match status" value="1"/>
</dbReference>
<dbReference type="AlphaFoldDB" id="A0A1G6WDT5"/>
<proteinExistence type="predicted"/>
<dbReference type="RefSeq" id="WP_090591897.1">
    <property type="nucleotide sequence ID" value="NZ_LT629688.1"/>
</dbReference>
<keyword evidence="3" id="KW-1185">Reference proteome</keyword>
<organism evidence="2 3">
    <name type="scientific">Auraticoccus monumenti</name>
    <dbReference type="NCBI Taxonomy" id="675864"/>
    <lineage>
        <taxon>Bacteria</taxon>
        <taxon>Bacillati</taxon>
        <taxon>Actinomycetota</taxon>
        <taxon>Actinomycetes</taxon>
        <taxon>Propionibacteriales</taxon>
        <taxon>Propionibacteriaceae</taxon>
        <taxon>Auraticoccus</taxon>
    </lineage>
</organism>
<feature type="chain" id="PRO_5039134892" evidence="1">
    <location>
        <begin position="30"/>
        <end position="199"/>
    </location>
</feature>
<dbReference type="EMBL" id="LT629688">
    <property type="protein sequence ID" value="SDD63968.1"/>
    <property type="molecule type" value="Genomic_DNA"/>
</dbReference>